<dbReference type="InterPro" id="IPR002075">
    <property type="entry name" value="NTF2_dom"/>
</dbReference>
<dbReference type="Gene3D" id="3.10.450.50">
    <property type="match status" value="1"/>
</dbReference>
<dbReference type="PANTHER" id="PTHR10662">
    <property type="entry name" value="NUCLEAR RNA EXPORT FACTOR"/>
    <property type="match status" value="1"/>
</dbReference>
<protein>
    <submittedName>
        <fullName evidence="4">Nuclear RNA export factor 1</fullName>
    </submittedName>
</protein>
<dbReference type="SUPFAM" id="SSF54427">
    <property type="entry name" value="NTF2-like"/>
    <property type="match status" value="1"/>
</dbReference>
<evidence type="ECO:0000256" key="1">
    <source>
        <dbReference type="ARBA" id="ARBA00004123"/>
    </source>
</evidence>
<dbReference type="InterPro" id="IPR030217">
    <property type="entry name" value="NXF_fam"/>
</dbReference>
<dbReference type="InterPro" id="IPR032710">
    <property type="entry name" value="NTF2-like_dom_sf"/>
</dbReference>
<comment type="subcellular location">
    <subcellularLocation>
        <location evidence="1">Nucleus</location>
    </subcellularLocation>
</comment>
<accession>A0ABV0S6Y1</accession>
<keyword evidence="5" id="KW-1185">Reference proteome</keyword>
<dbReference type="Proteomes" id="UP001434883">
    <property type="component" value="Unassembled WGS sequence"/>
</dbReference>
<reference evidence="4 5" key="1">
    <citation type="submission" date="2021-06" db="EMBL/GenBank/DDBJ databases">
        <authorList>
            <person name="Palmer J.M."/>
        </authorList>
    </citation>
    <scope>NUCLEOTIDE SEQUENCE [LARGE SCALE GENOMIC DNA]</scope>
    <source>
        <strain evidence="4 5">XC_2019</strain>
        <tissue evidence="4">Muscle</tissue>
    </source>
</reference>
<evidence type="ECO:0000313" key="4">
    <source>
        <dbReference type="EMBL" id="MEQ2216317.1"/>
    </source>
</evidence>
<dbReference type="Pfam" id="PF22602">
    <property type="entry name" value="NXF_NTF2"/>
    <property type="match status" value="1"/>
</dbReference>
<evidence type="ECO:0000256" key="2">
    <source>
        <dbReference type="ARBA" id="ARBA00023242"/>
    </source>
</evidence>
<name>A0ABV0S6Y1_9TELE</name>
<dbReference type="EMBL" id="JAHRIN010070174">
    <property type="protein sequence ID" value="MEQ2216317.1"/>
    <property type="molecule type" value="Genomic_DNA"/>
</dbReference>
<sequence length="110" mass="12783">YYSIYDSGDRQPLLDAYHDGASLSITTPYTSQNPSRFEPQQLCFCCLLFRSSLGEYYKDSRNLKRIKDSTMRFRLLKHTRLNVVAFLNELPKTQHDIASFTVDVNTYTVS</sequence>
<evidence type="ECO:0000259" key="3">
    <source>
        <dbReference type="Pfam" id="PF22602"/>
    </source>
</evidence>
<proteinExistence type="predicted"/>
<dbReference type="PANTHER" id="PTHR10662:SF22">
    <property type="entry name" value="NUCLEAR RNA EXPORT FACTOR 1"/>
    <property type="match status" value="1"/>
</dbReference>
<keyword evidence="2" id="KW-0539">Nucleus</keyword>
<gene>
    <name evidence="4" type="primary">NXF1</name>
    <name evidence="4" type="ORF">XENOCAPTIV_014240</name>
</gene>
<evidence type="ECO:0000313" key="5">
    <source>
        <dbReference type="Proteomes" id="UP001434883"/>
    </source>
</evidence>
<comment type="caution">
    <text evidence="4">The sequence shown here is derived from an EMBL/GenBank/DDBJ whole genome shotgun (WGS) entry which is preliminary data.</text>
</comment>
<organism evidence="4 5">
    <name type="scientific">Xenoophorus captivus</name>
    <dbReference type="NCBI Taxonomy" id="1517983"/>
    <lineage>
        <taxon>Eukaryota</taxon>
        <taxon>Metazoa</taxon>
        <taxon>Chordata</taxon>
        <taxon>Craniata</taxon>
        <taxon>Vertebrata</taxon>
        <taxon>Euteleostomi</taxon>
        <taxon>Actinopterygii</taxon>
        <taxon>Neopterygii</taxon>
        <taxon>Teleostei</taxon>
        <taxon>Neoteleostei</taxon>
        <taxon>Acanthomorphata</taxon>
        <taxon>Ovalentaria</taxon>
        <taxon>Atherinomorphae</taxon>
        <taxon>Cyprinodontiformes</taxon>
        <taxon>Goodeidae</taxon>
        <taxon>Xenoophorus</taxon>
    </lineage>
</organism>
<feature type="domain" description="Nuclear transport factor 2" evidence="3">
    <location>
        <begin position="1"/>
        <end position="108"/>
    </location>
</feature>
<feature type="non-terminal residue" evidence="4">
    <location>
        <position position="1"/>
    </location>
</feature>